<dbReference type="Proteomes" id="UP001305498">
    <property type="component" value="Chromosome"/>
</dbReference>
<dbReference type="Pfam" id="PF13625">
    <property type="entry name" value="Helicase_C_3"/>
    <property type="match status" value="1"/>
</dbReference>
<dbReference type="RefSeq" id="WP_317140355.1">
    <property type="nucleotide sequence ID" value="NZ_CP118157.1"/>
</dbReference>
<dbReference type="KEGG" id="mbet:N8K70_04150"/>
<protein>
    <submittedName>
        <fullName evidence="2">Helicase-associated domain-containing protein</fullName>
    </submittedName>
</protein>
<evidence type="ECO:0000259" key="1">
    <source>
        <dbReference type="Pfam" id="PF13625"/>
    </source>
</evidence>
<keyword evidence="2" id="KW-0378">Hydrolase</keyword>
<gene>
    <name evidence="2" type="ORF">N8K70_04150</name>
</gene>
<dbReference type="EMBL" id="CP118157">
    <property type="protein sequence ID" value="WOF23883.1"/>
    <property type="molecule type" value="Genomic_DNA"/>
</dbReference>
<keyword evidence="2" id="KW-0347">Helicase</keyword>
<keyword evidence="3" id="KW-1185">Reference proteome</keyword>
<accession>A0AA97FJG7</accession>
<organism evidence="2 3">
    <name type="scientific">Microbacterium betulae</name>
    <dbReference type="NCBI Taxonomy" id="2981139"/>
    <lineage>
        <taxon>Bacteria</taxon>
        <taxon>Bacillati</taxon>
        <taxon>Actinomycetota</taxon>
        <taxon>Actinomycetes</taxon>
        <taxon>Micrococcales</taxon>
        <taxon>Microbacteriaceae</taxon>
        <taxon>Microbacterium</taxon>
    </lineage>
</organism>
<dbReference type="InterPro" id="IPR032830">
    <property type="entry name" value="XPB/Ssl2_N"/>
</dbReference>
<feature type="domain" description="Helicase XPB/Ssl2 N-terminal" evidence="1">
    <location>
        <begin position="301"/>
        <end position="422"/>
    </location>
</feature>
<dbReference type="GO" id="GO:0004386">
    <property type="term" value="F:helicase activity"/>
    <property type="evidence" value="ECO:0007669"/>
    <property type="project" value="UniProtKB-KW"/>
</dbReference>
<sequence>MSGADARALAERLAGMSDAQLSSLLAARRVPMQVGWRDFFDAAEALLSPESVSTALRALPRDVLAGLASGRPVRGDGVVSSLVDAEGRRLSAVAAALAGARFESAPHEEPAHADDTATAHAAERAFTSLAALADVLIGALKTPLSRVGGGAVGASDRRRLVQEEIVRDAAELDDLVALGETAGLLYAVERSWLVTDAGREWIRRPTRSRWTLLVRGWRNALPAGVRTPEGGWIAPSSWPVAYPLDPAWPDRATLWGRLAVLSGLLTPEGAEPPWAAPARRGGEPDAEGLAAFLPGEVDRVFLQNDLTAISPGPLAPELDVRLRTMTSRESHAQASTYRFTETTLSSAISAGETAEGIRSFLSGLSLTGIPQPLDYLLSRADERHGLVRVSIEPESGHTIVSSRDHQLIETIGVDQALRALGLVFEGALLRTKASRDAVYWALADARYPVVALDSAGDALSLHRQRLAAEGAERDPAARYAPLVARLRGAHGNDSEAAWRERELDSAVRAKALIVVEVAMPDGSTRELTLEASGLGGGRLRGRDRAADVERTLPVALIRSVRPA</sequence>
<dbReference type="AlphaFoldDB" id="A0AA97FJG7"/>
<reference evidence="2 3" key="1">
    <citation type="submission" date="2023-02" db="EMBL/GenBank/DDBJ databases">
        <title>Microbacterium betulae sp. nov., isolated from birch wood.</title>
        <authorList>
            <person name="Pasciak M."/>
            <person name="Pawlik K.J."/>
            <person name="Martynowski D."/>
            <person name="Laczmanski L."/>
            <person name="Ciekot J."/>
            <person name="Szponar B."/>
            <person name="Wojcik-Fatla A."/>
            <person name="Mackiewicz B."/>
            <person name="Farian E."/>
            <person name="Cholewa G."/>
            <person name="Cholewa A."/>
            <person name="Dutkiewicz J."/>
        </authorList>
    </citation>
    <scope>NUCLEOTIDE SEQUENCE [LARGE SCALE GENOMIC DNA]</scope>
    <source>
        <strain evidence="2 3">AB</strain>
    </source>
</reference>
<keyword evidence="2" id="KW-0547">Nucleotide-binding</keyword>
<evidence type="ECO:0000313" key="2">
    <source>
        <dbReference type="EMBL" id="WOF23883.1"/>
    </source>
</evidence>
<name>A0AA97FJG7_9MICO</name>
<keyword evidence="2" id="KW-0067">ATP-binding</keyword>
<proteinExistence type="predicted"/>
<evidence type="ECO:0000313" key="3">
    <source>
        <dbReference type="Proteomes" id="UP001305498"/>
    </source>
</evidence>